<dbReference type="Pfam" id="PF18929">
    <property type="entry name" value="DUF5678"/>
    <property type="match status" value="1"/>
</dbReference>
<accession>A0A7S8FB97</accession>
<dbReference type="Proteomes" id="UP000593737">
    <property type="component" value="Chromosome"/>
</dbReference>
<evidence type="ECO:0000313" key="3">
    <source>
        <dbReference type="Proteomes" id="UP000593737"/>
    </source>
</evidence>
<feature type="domain" description="DUF5678" evidence="1">
    <location>
        <begin position="161"/>
        <end position="198"/>
    </location>
</feature>
<dbReference type="EMBL" id="CP047423">
    <property type="protein sequence ID" value="QPD02914.1"/>
    <property type="molecule type" value="Genomic_DNA"/>
</dbReference>
<organism evidence="2 3">
    <name type="scientific">Candidatus Nitrospira kreftii</name>
    <dbReference type="NCBI Taxonomy" id="2652173"/>
    <lineage>
        <taxon>Bacteria</taxon>
        <taxon>Pseudomonadati</taxon>
        <taxon>Nitrospirota</taxon>
        <taxon>Nitrospiria</taxon>
        <taxon>Nitrospirales</taxon>
        <taxon>Nitrospiraceae</taxon>
        <taxon>Nitrospira</taxon>
    </lineage>
</organism>
<reference evidence="2 3" key="1">
    <citation type="journal article" date="2020" name="ISME J.">
        <title>Enrichment and physiological characterization of a novel comammox Nitrospira indicates ammonium inhibition of complete nitrification.</title>
        <authorList>
            <person name="Sakoula D."/>
            <person name="Koch H."/>
            <person name="Frank J."/>
            <person name="Jetten M.S.M."/>
            <person name="van Kessel M.A.H.J."/>
            <person name="Lucker S."/>
        </authorList>
    </citation>
    <scope>NUCLEOTIDE SEQUENCE [LARGE SCALE GENOMIC DNA]</scope>
    <source>
        <strain evidence="2">Comreactor17</strain>
    </source>
</reference>
<dbReference type="InterPro" id="IPR043734">
    <property type="entry name" value="DUF5678"/>
</dbReference>
<dbReference type="KEGG" id="nkf:Nkreftii_000688"/>
<sequence>MPELLTRTGNCVPRLAPSTAEPWGPHIFEFANPGQQRAIPQLFTKPRSYESPGTNFNTISFFPCTEPLSLFESTIPETFEQALYGYRSLVLLGQIKDLLSEGEIVKALRMLVEEKASGNKLSEPLQRLSDTLDKQSVVRKPVTTLPRTTEATWIKKNWDAYRGKWVAVLGDQAVASGTTLRELLETVKEKQLSQRPIIHHIK</sequence>
<protein>
    <recommendedName>
        <fullName evidence="1">DUF5678 domain-containing protein</fullName>
    </recommendedName>
</protein>
<gene>
    <name evidence="2" type="ORF">Nkreftii_000688</name>
</gene>
<dbReference type="AlphaFoldDB" id="A0A7S8FB97"/>
<name>A0A7S8FB97_9BACT</name>
<evidence type="ECO:0000313" key="2">
    <source>
        <dbReference type="EMBL" id="QPD02914.1"/>
    </source>
</evidence>
<proteinExistence type="predicted"/>
<evidence type="ECO:0000259" key="1">
    <source>
        <dbReference type="Pfam" id="PF18929"/>
    </source>
</evidence>